<dbReference type="Proteomes" id="UP000593625">
    <property type="component" value="Chromosome I"/>
</dbReference>
<name>A0A7L9MFD6_BRUSS</name>
<protein>
    <submittedName>
        <fullName evidence="2">Superoxide dismutase</fullName>
    </submittedName>
</protein>
<evidence type="ECO:0000259" key="1">
    <source>
        <dbReference type="Pfam" id="PF02777"/>
    </source>
</evidence>
<accession>A0A7L9MFD6</accession>
<evidence type="ECO:0000313" key="2">
    <source>
        <dbReference type="EMBL" id="QOK64880.1"/>
    </source>
</evidence>
<dbReference type="InterPro" id="IPR019832">
    <property type="entry name" value="Mn/Fe_SOD_C"/>
</dbReference>
<reference evidence="2 3" key="1">
    <citation type="submission" date="2020-06" db="EMBL/GenBank/DDBJ databases">
        <title>New insights into brucella suis CRO type strains.</title>
        <authorList>
            <person name="Duvnjak S."/>
            <person name="Pavlinec Z."/>
            <person name="Vaser R."/>
            <person name="Sikic M."/>
            <person name="Kizanovic K."/>
            <person name="Spicic S."/>
        </authorList>
    </citation>
    <scope>NUCLEOTIDE SEQUENCE [LARGE SCALE GENOMIC DNA]</scope>
    <source>
        <strain evidence="2 3">CVI_72</strain>
    </source>
</reference>
<dbReference type="AlphaFoldDB" id="A0A7L9MFD6"/>
<sequence>MAIHAPTTGKGKPPLGLDVGEHCYYLDFRNYRPDHRKSFLDRPTDYEFAEAILKAA</sequence>
<dbReference type="Gene3D" id="3.55.40.20">
    <property type="entry name" value="Iron/manganese superoxide dismutase, C-terminal domain"/>
    <property type="match status" value="1"/>
</dbReference>
<dbReference type="GO" id="GO:0004784">
    <property type="term" value="F:superoxide dismutase activity"/>
    <property type="evidence" value="ECO:0007669"/>
    <property type="project" value="InterPro"/>
</dbReference>
<dbReference type="SUPFAM" id="SSF54719">
    <property type="entry name" value="Fe,Mn superoxide dismutase (SOD), C-terminal domain"/>
    <property type="match status" value="1"/>
</dbReference>
<dbReference type="RefSeq" id="WP_080515431.1">
    <property type="nucleotide sequence ID" value="NZ_CP054955.1"/>
</dbReference>
<organism evidence="2 3">
    <name type="scientific">Brucella suis bv. 4</name>
    <dbReference type="NCBI Taxonomy" id="1567501"/>
    <lineage>
        <taxon>Bacteria</taxon>
        <taxon>Pseudomonadati</taxon>
        <taxon>Pseudomonadota</taxon>
        <taxon>Alphaproteobacteria</taxon>
        <taxon>Hyphomicrobiales</taxon>
        <taxon>Brucellaceae</taxon>
        <taxon>Brucella/Ochrobactrum group</taxon>
        <taxon>Brucella</taxon>
    </lineage>
</organism>
<dbReference type="GO" id="GO:0046872">
    <property type="term" value="F:metal ion binding"/>
    <property type="evidence" value="ECO:0007669"/>
    <property type="project" value="InterPro"/>
</dbReference>
<feature type="domain" description="Manganese/iron superoxide dismutase C-terminal" evidence="1">
    <location>
        <begin position="7"/>
        <end position="50"/>
    </location>
</feature>
<evidence type="ECO:0000313" key="3">
    <source>
        <dbReference type="Proteomes" id="UP000593625"/>
    </source>
</evidence>
<dbReference type="GeneID" id="55592829"/>
<gene>
    <name evidence="2" type="ORF">HUZ30_01565</name>
</gene>
<dbReference type="EMBL" id="CP054955">
    <property type="protein sequence ID" value="QOK64880.1"/>
    <property type="molecule type" value="Genomic_DNA"/>
</dbReference>
<dbReference type="InterPro" id="IPR036314">
    <property type="entry name" value="SOD_C_sf"/>
</dbReference>
<proteinExistence type="predicted"/>
<dbReference type="Pfam" id="PF02777">
    <property type="entry name" value="Sod_Fe_C"/>
    <property type="match status" value="1"/>
</dbReference>